<evidence type="ECO:0000313" key="2">
    <source>
        <dbReference type="Proteomes" id="UP000255265"/>
    </source>
</evidence>
<organism evidence="1 2">
    <name type="scientific">Pseudacidovorax intermedius</name>
    <dbReference type="NCBI Taxonomy" id="433924"/>
    <lineage>
        <taxon>Bacteria</taxon>
        <taxon>Pseudomonadati</taxon>
        <taxon>Pseudomonadota</taxon>
        <taxon>Betaproteobacteria</taxon>
        <taxon>Burkholderiales</taxon>
        <taxon>Comamonadaceae</taxon>
        <taxon>Pseudacidovorax</taxon>
    </lineage>
</organism>
<dbReference type="EMBL" id="QQAV01000010">
    <property type="protein sequence ID" value="RDI20697.1"/>
    <property type="molecule type" value="Genomic_DNA"/>
</dbReference>
<keyword evidence="2" id="KW-1185">Reference proteome</keyword>
<name>A0A370F843_9BURK</name>
<dbReference type="Gene3D" id="1.10.1660.60">
    <property type="entry name" value="Putative excisionased domain DUF1233"/>
    <property type="match status" value="1"/>
</dbReference>
<evidence type="ECO:0008006" key="3">
    <source>
        <dbReference type="Google" id="ProtNLM"/>
    </source>
</evidence>
<proteinExistence type="predicted"/>
<dbReference type="AlphaFoldDB" id="A0A370F843"/>
<sequence length="70" mass="8167">MTTRYVRIVKFVAETGYTARAVETKIHRGVWIEGKHYRRAPDGCIHIDMEEYTKWVESRHQAGFDQKAAA</sequence>
<dbReference type="OrthoDB" id="8779418at2"/>
<dbReference type="Proteomes" id="UP000255265">
    <property type="component" value="Unassembled WGS sequence"/>
</dbReference>
<accession>A0A370F843</accession>
<comment type="caution">
    <text evidence="1">The sequence shown here is derived from an EMBL/GenBank/DDBJ whole genome shotgun (WGS) entry which is preliminary data.</text>
</comment>
<gene>
    <name evidence="1" type="ORF">DFR41_110105</name>
</gene>
<evidence type="ECO:0000313" key="1">
    <source>
        <dbReference type="EMBL" id="RDI20697.1"/>
    </source>
</evidence>
<protein>
    <recommendedName>
        <fullName evidence="3">Excisionase</fullName>
    </recommendedName>
</protein>
<reference evidence="1 2" key="1">
    <citation type="submission" date="2018-07" db="EMBL/GenBank/DDBJ databases">
        <title>Genomic Encyclopedia of Type Strains, Phase IV (KMG-IV): sequencing the most valuable type-strain genomes for metagenomic binning, comparative biology and taxonomic classification.</title>
        <authorList>
            <person name="Goeker M."/>
        </authorList>
    </citation>
    <scope>NUCLEOTIDE SEQUENCE [LARGE SCALE GENOMIC DNA]</scope>
    <source>
        <strain evidence="1 2">DSM 21352</strain>
    </source>
</reference>
<dbReference type="InterPro" id="IPR038146">
    <property type="entry name" value="933W_put_Xis_sf"/>
</dbReference>
<dbReference type="RefSeq" id="WP_114804211.1">
    <property type="nucleotide sequence ID" value="NZ_QQAV01000010.1"/>
</dbReference>